<evidence type="ECO:0000313" key="1">
    <source>
        <dbReference type="EMBL" id="CAK0901003.1"/>
    </source>
</evidence>
<keyword evidence="2" id="KW-1185">Reference proteome</keyword>
<comment type="caution">
    <text evidence="1">The sequence shown here is derived from an EMBL/GenBank/DDBJ whole genome shotgun (WGS) entry which is preliminary data.</text>
</comment>
<name>A0ABN9XM80_9DINO</name>
<sequence>MLGILSAKREDLFPAHVWNRSFQIGSQGGLGEPGERARGSESSVQLELRRLVSSGRPLDLDCLTSWPPCQDEGDPTSLDAELDSSYSLGLGATGVRLALSVPRGLRVAVGCECSDDAAGAIIALESLQMAEGWLRVSPLNITVPDVAKGLWAAHNISSPAAGQSLCIHAPQSDGGLLSFILAGVPVVVSLAPSAPSGAGEGAGAARRVLPQAGDAAWGTVGSARADVAVHSRAESIDLAVAVRYPSIGVANVSMKPVALSVGPFQLSEEPDPMEHHGRNALLECYRGGRSCEVMKMLTPEVLATASSSRVAHGQESSFGLSVVAPDGGDLIAHLFRDWSREKQQAYRLQGAIAGEGLVDVSFLWPRFLLPSALLGVRPSRRLVGEDTAGLELAFNLTDPWDGSEVLHGTTTTGGVLRNVYFTGVSAFVDPTGERPSQVAADVYTGWAVDMGGVDVQFTIPTIRFDFSSSYGNKTSPQLGHMLLREFELNSSNHELTVSHVIAVEDFGSVVDFSSGVRSGAPAELNVRCGQPGNGSSLLDALLGKLELAVSMQMLMSAADDEWATGTQRRLSSPDDAPSLRLQVQSSSEELRVLGDMQVPASLHAFGFRVGFGEVRLNLSAPGGGAIGSLFVPETDLRPGLGGNIQMDMRMSPSDVQVLRSQALDLLLSGELHGTLRAEGSVSPLGRWGARWAGRAGLEVPLRLAAAGLAAAARPGAGGEHAVLSLAELLRGAAAAGPAPSPAPAGAEPEQGGCSLSFGAPSLRGLEVVGGEELGRPVRLPCLQACPDGAAPEGQFGVRLAVGLAARLPCLLQVPYVLENCRPSAPRSLAAQSRVRCLWRR</sequence>
<dbReference type="Proteomes" id="UP001189429">
    <property type="component" value="Unassembled WGS sequence"/>
</dbReference>
<dbReference type="EMBL" id="CAUYUJ010020861">
    <property type="protein sequence ID" value="CAK0901003.1"/>
    <property type="molecule type" value="Genomic_DNA"/>
</dbReference>
<evidence type="ECO:0000313" key="2">
    <source>
        <dbReference type="Proteomes" id="UP001189429"/>
    </source>
</evidence>
<protein>
    <submittedName>
        <fullName evidence="1">Uncharacterized protein</fullName>
    </submittedName>
</protein>
<reference evidence="1" key="1">
    <citation type="submission" date="2023-10" db="EMBL/GenBank/DDBJ databases">
        <authorList>
            <person name="Chen Y."/>
            <person name="Shah S."/>
            <person name="Dougan E. K."/>
            <person name="Thang M."/>
            <person name="Chan C."/>
        </authorList>
    </citation>
    <scope>NUCLEOTIDE SEQUENCE [LARGE SCALE GENOMIC DNA]</scope>
</reference>
<accession>A0ABN9XM80</accession>
<gene>
    <name evidence="1" type="ORF">PCOR1329_LOCUS78104</name>
</gene>
<proteinExistence type="predicted"/>
<organism evidence="1 2">
    <name type="scientific">Prorocentrum cordatum</name>
    <dbReference type="NCBI Taxonomy" id="2364126"/>
    <lineage>
        <taxon>Eukaryota</taxon>
        <taxon>Sar</taxon>
        <taxon>Alveolata</taxon>
        <taxon>Dinophyceae</taxon>
        <taxon>Prorocentrales</taxon>
        <taxon>Prorocentraceae</taxon>
        <taxon>Prorocentrum</taxon>
    </lineage>
</organism>